<name>A0AAV7U5S9_PLEWA</name>
<evidence type="ECO:0000256" key="1">
    <source>
        <dbReference type="SAM" id="MobiDB-lite"/>
    </source>
</evidence>
<organism evidence="2 3">
    <name type="scientific">Pleurodeles waltl</name>
    <name type="common">Iberian ribbed newt</name>
    <dbReference type="NCBI Taxonomy" id="8319"/>
    <lineage>
        <taxon>Eukaryota</taxon>
        <taxon>Metazoa</taxon>
        <taxon>Chordata</taxon>
        <taxon>Craniata</taxon>
        <taxon>Vertebrata</taxon>
        <taxon>Euteleostomi</taxon>
        <taxon>Amphibia</taxon>
        <taxon>Batrachia</taxon>
        <taxon>Caudata</taxon>
        <taxon>Salamandroidea</taxon>
        <taxon>Salamandridae</taxon>
        <taxon>Pleurodelinae</taxon>
        <taxon>Pleurodeles</taxon>
    </lineage>
</organism>
<keyword evidence="3" id="KW-1185">Reference proteome</keyword>
<reference evidence="2" key="1">
    <citation type="journal article" date="2022" name="bioRxiv">
        <title>Sequencing and chromosome-scale assembly of the giantPleurodeles waltlgenome.</title>
        <authorList>
            <person name="Brown T."/>
            <person name="Elewa A."/>
            <person name="Iarovenko S."/>
            <person name="Subramanian E."/>
            <person name="Araus A.J."/>
            <person name="Petzold A."/>
            <person name="Susuki M."/>
            <person name="Suzuki K.-i.T."/>
            <person name="Hayashi T."/>
            <person name="Toyoda A."/>
            <person name="Oliveira C."/>
            <person name="Osipova E."/>
            <person name="Leigh N.D."/>
            <person name="Simon A."/>
            <person name="Yun M.H."/>
        </authorList>
    </citation>
    <scope>NUCLEOTIDE SEQUENCE</scope>
    <source>
        <strain evidence="2">20211129_DDA</strain>
        <tissue evidence="2">Liver</tissue>
    </source>
</reference>
<dbReference type="AlphaFoldDB" id="A0AAV7U5S9"/>
<dbReference type="Proteomes" id="UP001066276">
    <property type="component" value="Chromosome 3_1"/>
</dbReference>
<sequence>MPPTTNLGLRLPKEGANTSQTHERTPEDHPQCIPKRPEPPKGDRKERTTPEEQNLGALTKNRGEQCQAPPTHTPEGARQGKMVTIQRFSPQETKQQRKTTPGGRERSSPKFHHEKEVE</sequence>
<comment type="caution">
    <text evidence="2">The sequence shown here is derived from an EMBL/GenBank/DDBJ whole genome shotgun (WGS) entry which is preliminary data.</text>
</comment>
<gene>
    <name evidence="2" type="ORF">NDU88_001227</name>
</gene>
<evidence type="ECO:0000313" key="2">
    <source>
        <dbReference type="EMBL" id="KAJ1184420.1"/>
    </source>
</evidence>
<evidence type="ECO:0000313" key="3">
    <source>
        <dbReference type="Proteomes" id="UP001066276"/>
    </source>
</evidence>
<feature type="region of interest" description="Disordered" evidence="1">
    <location>
        <begin position="1"/>
        <end position="118"/>
    </location>
</feature>
<protein>
    <submittedName>
        <fullName evidence="2">Uncharacterized protein</fullName>
    </submittedName>
</protein>
<accession>A0AAV7U5S9</accession>
<dbReference type="EMBL" id="JANPWB010000005">
    <property type="protein sequence ID" value="KAJ1184420.1"/>
    <property type="molecule type" value="Genomic_DNA"/>
</dbReference>
<feature type="compositionally biased region" description="Basic and acidic residues" evidence="1">
    <location>
        <begin position="103"/>
        <end position="118"/>
    </location>
</feature>
<feature type="compositionally biased region" description="Basic and acidic residues" evidence="1">
    <location>
        <begin position="21"/>
        <end position="50"/>
    </location>
</feature>
<proteinExistence type="predicted"/>